<dbReference type="EMBL" id="RCZE01000005">
    <property type="protein sequence ID" value="TPG78586.1"/>
    <property type="molecule type" value="Genomic_DNA"/>
</dbReference>
<sequence>MHNDKESLYTLTLLDSGLSLQVLQFRGAEGLNRPYRFDIEVIGLAPAMNLDPLLHQPALLMMGDRIAVHGILHSASREHRGPHCIGYHLVLVPHLQTLDRHRCRRVFHHLSVPAILRQLFQEHALPQDSYRLELASVHYPPRPFCIQYEESDLTLMQRLCEEEGIHYHFEHRCDGHVLVLADDSQAFPQEPILLPFHEDALSGTSLPVISELSQRHNARALPARRVANNRGFQAMGNGAANHTFGKTSPLTGRPAPEQAHREQLSRRSLERLRCQHRQIEGQSNQAGLRSGSIVQVTEHPVSGFNDQWLITDVQHGGQQPSILADQRPRRYSNQFTAIPWSTEFRPALTHIRPSIPGYQRAVVLGVAGQPAALDEQHQIHVRLWPALQEDADESAGLWLPVAFATPQAGIDPSSLPLAGTEVLISFLDSDPDRPVLCATVFNPPKPRAAYQPRSDGRLLLDWLINR</sequence>
<accession>A0A502HZ19</accession>
<evidence type="ECO:0000313" key="2">
    <source>
        <dbReference type="EMBL" id="TPG78586.1"/>
    </source>
</evidence>
<dbReference type="Gene3D" id="2.30.110.50">
    <property type="match status" value="1"/>
</dbReference>
<dbReference type="InterPro" id="IPR037026">
    <property type="entry name" value="Vgr_OB-fold_dom_sf"/>
</dbReference>
<evidence type="ECO:0000313" key="3">
    <source>
        <dbReference type="Proteomes" id="UP000317933"/>
    </source>
</evidence>
<dbReference type="NCBIfam" id="TIGR03361">
    <property type="entry name" value="VI_Rhs_Vgr"/>
    <property type="match status" value="1"/>
</dbReference>
<dbReference type="InterPro" id="IPR006533">
    <property type="entry name" value="T6SS_Vgr_RhsGE"/>
</dbReference>
<evidence type="ECO:0000256" key="1">
    <source>
        <dbReference type="SAM" id="MobiDB-lite"/>
    </source>
</evidence>
<dbReference type="SUPFAM" id="SSF69279">
    <property type="entry name" value="Phage tail proteins"/>
    <property type="match status" value="2"/>
</dbReference>
<dbReference type="RefSeq" id="WP_140667982.1">
    <property type="nucleotide sequence ID" value="NZ_RCZE01000005.1"/>
</dbReference>
<protein>
    <submittedName>
        <fullName evidence="2">Type VI secretion system tip protein VgrG</fullName>
    </submittedName>
</protein>
<dbReference type="Pfam" id="PF05954">
    <property type="entry name" value="Phage_GPD"/>
    <property type="match status" value="1"/>
</dbReference>
<dbReference type="Gene3D" id="2.40.50.230">
    <property type="entry name" value="Gp5 N-terminal domain"/>
    <property type="match status" value="1"/>
</dbReference>
<name>A0A502HZ19_9PSED</name>
<comment type="caution">
    <text evidence="2">The sequence shown here is derived from an EMBL/GenBank/DDBJ whole genome shotgun (WGS) entry which is preliminary data.</text>
</comment>
<dbReference type="NCBIfam" id="TIGR01646">
    <property type="entry name" value="vgr_GE"/>
    <property type="match status" value="1"/>
</dbReference>
<dbReference type="Proteomes" id="UP000317933">
    <property type="component" value="Unassembled WGS sequence"/>
</dbReference>
<organism evidence="2 3">
    <name type="scientific">Pseudomonas arsenicoxydans</name>
    <dbReference type="NCBI Taxonomy" id="702115"/>
    <lineage>
        <taxon>Bacteria</taxon>
        <taxon>Pseudomonadati</taxon>
        <taxon>Pseudomonadota</taxon>
        <taxon>Gammaproteobacteria</taxon>
        <taxon>Pseudomonadales</taxon>
        <taxon>Pseudomonadaceae</taxon>
        <taxon>Pseudomonas</taxon>
    </lineage>
</organism>
<dbReference type="SUPFAM" id="SSF69255">
    <property type="entry name" value="gp5 N-terminal domain-like"/>
    <property type="match status" value="1"/>
</dbReference>
<reference evidence="2 3" key="1">
    <citation type="journal article" date="2019" name="Environ. Microbiol.">
        <title>Species interactions and distinct microbial communities in high Arctic permafrost affected cryosols are associated with the CH4 and CO2 gas fluxes.</title>
        <authorList>
            <person name="Altshuler I."/>
            <person name="Hamel J."/>
            <person name="Turney S."/>
            <person name="Magnuson E."/>
            <person name="Levesque R."/>
            <person name="Greer C."/>
            <person name="Whyte L.G."/>
        </authorList>
    </citation>
    <scope>NUCLEOTIDE SEQUENCE [LARGE SCALE GENOMIC DNA]</scope>
    <source>
        <strain evidence="2 3">E3</strain>
    </source>
</reference>
<dbReference type="AlphaFoldDB" id="A0A502HZ19"/>
<dbReference type="Gene3D" id="3.55.50.10">
    <property type="entry name" value="Baseplate protein-like domains"/>
    <property type="match status" value="1"/>
</dbReference>
<dbReference type="InterPro" id="IPR017847">
    <property type="entry name" value="T6SS_RhsGE_Vgr_subset"/>
</dbReference>
<proteinExistence type="predicted"/>
<dbReference type="Gene3D" id="4.10.220.110">
    <property type="match status" value="1"/>
</dbReference>
<feature type="region of interest" description="Disordered" evidence="1">
    <location>
        <begin position="239"/>
        <end position="263"/>
    </location>
</feature>
<gene>
    <name evidence="2" type="primary">tssI</name>
    <name evidence="2" type="ORF">EAH78_12705</name>
</gene>